<dbReference type="PANTHER" id="PTHR12302:SF3">
    <property type="entry name" value="SERINE_THREONINE-PROTEIN KINASE 31"/>
    <property type="match status" value="1"/>
</dbReference>
<dbReference type="InterPro" id="IPR002071">
    <property type="entry name" value="Thermonucl_AS"/>
</dbReference>
<keyword evidence="2" id="KW-0255">Endonuclease</keyword>
<evidence type="ECO:0000256" key="2">
    <source>
        <dbReference type="ARBA" id="ARBA00022759"/>
    </source>
</evidence>
<dbReference type="SUPFAM" id="SSF50199">
    <property type="entry name" value="Staphylococcal nuclease"/>
    <property type="match status" value="1"/>
</dbReference>
<proteinExistence type="predicted"/>
<reference evidence="8 9" key="1">
    <citation type="submission" date="2023-07" db="EMBL/GenBank/DDBJ databases">
        <title>Genomic Encyclopedia of Type Strains, Phase IV (KMG-IV): sequencing the most valuable type-strain genomes for metagenomic binning, comparative biology and taxonomic classification.</title>
        <authorList>
            <person name="Goeker M."/>
        </authorList>
    </citation>
    <scope>NUCLEOTIDE SEQUENCE [LARGE SCALE GENOMIC DNA]</scope>
    <source>
        <strain evidence="8 9">DSM 25963</strain>
    </source>
</reference>
<evidence type="ECO:0000256" key="5">
    <source>
        <dbReference type="SAM" id="MobiDB-lite"/>
    </source>
</evidence>
<dbReference type="InterPro" id="IPR035437">
    <property type="entry name" value="SNase_OB-fold_sf"/>
</dbReference>
<dbReference type="Proteomes" id="UP001223886">
    <property type="component" value="Unassembled WGS sequence"/>
</dbReference>
<dbReference type="Gene3D" id="3.40.10.10">
    <property type="entry name" value="DNA Methylphosphotriester Repair Domain"/>
    <property type="match status" value="1"/>
</dbReference>
<evidence type="ECO:0000259" key="7">
    <source>
        <dbReference type="PROSITE" id="PS50830"/>
    </source>
</evidence>
<keyword evidence="1" id="KW-0540">Nuclease</keyword>
<sequence>MIKRKLLMFFLTAALLFSLASCTAPQDAHQKDTYQAQVSTQTRSNEKESSNVIEKPEQDQISQLTNNNQTAKKEEPEDKTKINLIKAKVTKVVDGDTVYIRFENGREEKVRFIGVDTPESTTKIEPYGKEAAAYTKSRLLGKDVWLELDVQERDKYGRLLAYIWLSPPENINDTEIRNKMFNAILLLEGYAQIMTVPPNIKYVDYFRTYQQEAREQNKGLWGLEINKGENSQAAGEPEYYIGNRNSKIFHRPDCQWAKKIAPQNKVIFESREEAIKAGYRPCKVCRP</sequence>
<evidence type="ECO:0000256" key="1">
    <source>
        <dbReference type="ARBA" id="ARBA00022722"/>
    </source>
</evidence>
<dbReference type="SUPFAM" id="SSF57884">
    <property type="entry name" value="Ada DNA repair protein, N-terminal domain (N-Ada 10)"/>
    <property type="match status" value="1"/>
</dbReference>
<name>A0ABT9M2D9_9THEO</name>
<feature type="domain" description="TNase-like" evidence="7">
    <location>
        <begin position="83"/>
        <end position="223"/>
    </location>
</feature>
<dbReference type="CDD" id="cd00175">
    <property type="entry name" value="SNc"/>
    <property type="match status" value="1"/>
</dbReference>
<dbReference type="GO" id="GO:1990599">
    <property type="term" value="F:3' overhang single-stranded DNA endodeoxyribonuclease activity"/>
    <property type="evidence" value="ECO:0007669"/>
    <property type="project" value="UniProtKB-EC"/>
</dbReference>
<protein>
    <submittedName>
        <fullName evidence="8">Micrococcal nuclease</fullName>
        <ecNumber evidence="8">3.1.31.1</ecNumber>
    </submittedName>
</protein>
<evidence type="ECO:0000313" key="8">
    <source>
        <dbReference type="EMBL" id="MDP9750288.1"/>
    </source>
</evidence>
<dbReference type="RefSeq" id="WP_307680905.1">
    <property type="nucleotide sequence ID" value="NZ_JAURUP010000006.1"/>
</dbReference>
<feature type="compositionally biased region" description="Polar residues" evidence="5">
    <location>
        <begin position="59"/>
        <end position="70"/>
    </location>
</feature>
<feature type="chain" id="PRO_5045762668" evidence="6">
    <location>
        <begin position="21"/>
        <end position="287"/>
    </location>
</feature>
<dbReference type="Pfam" id="PF02805">
    <property type="entry name" value="Ada_Zn_binding"/>
    <property type="match status" value="1"/>
</dbReference>
<dbReference type="PANTHER" id="PTHR12302">
    <property type="entry name" value="EBNA2 BINDING PROTEIN P100"/>
    <property type="match status" value="1"/>
</dbReference>
<comment type="caution">
    <text evidence="8">The sequence shown here is derived from an EMBL/GenBank/DDBJ whole genome shotgun (WGS) entry which is preliminary data.</text>
</comment>
<feature type="region of interest" description="Disordered" evidence="5">
    <location>
        <begin position="35"/>
        <end position="78"/>
    </location>
</feature>
<dbReference type="InterPro" id="IPR035451">
    <property type="entry name" value="Ada-like_dom_sf"/>
</dbReference>
<dbReference type="PROSITE" id="PS51257">
    <property type="entry name" value="PROKAR_LIPOPROTEIN"/>
    <property type="match status" value="1"/>
</dbReference>
<gene>
    <name evidence="8" type="ORF">J2S24_000756</name>
</gene>
<keyword evidence="9" id="KW-1185">Reference proteome</keyword>
<keyword evidence="6" id="KW-0732">Signal</keyword>
<dbReference type="Gene3D" id="2.40.50.90">
    <property type="match status" value="1"/>
</dbReference>
<keyword evidence="4" id="KW-0010">Activator</keyword>
<evidence type="ECO:0000313" key="9">
    <source>
        <dbReference type="Proteomes" id="UP001223886"/>
    </source>
</evidence>
<dbReference type="Pfam" id="PF00565">
    <property type="entry name" value="SNase"/>
    <property type="match status" value="1"/>
</dbReference>
<dbReference type="SMART" id="SM00318">
    <property type="entry name" value="SNc"/>
    <property type="match status" value="1"/>
</dbReference>
<dbReference type="EC" id="3.1.31.1" evidence="8"/>
<evidence type="ECO:0000256" key="3">
    <source>
        <dbReference type="ARBA" id="ARBA00022801"/>
    </source>
</evidence>
<keyword evidence="3 8" id="KW-0378">Hydrolase</keyword>
<evidence type="ECO:0000256" key="6">
    <source>
        <dbReference type="SAM" id="SignalP"/>
    </source>
</evidence>
<feature type="compositionally biased region" description="Basic and acidic residues" evidence="5">
    <location>
        <begin position="44"/>
        <end position="58"/>
    </location>
</feature>
<dbReference type="EMBL" id="JAURUP010000006">
    <property type="protein sequence ID" value="MDP9750288.1"/>
    <property type="molecule type" value="Genomic_DNA"/>
</dbReference>
<dbReference type="InterPro" id="IPR016071">
    <property type="entry name" value="Staphylococal_nuclease_OB-fold"/>
</dbReference>
<feature type="signal peptide" evidence="6">
    <location>
        <begin position="1"/>
        <end position="20"/>
    </location>
</feature>
<evidence type="ECO:0000256" key="4">
    <source>
        <dbReference type="ARBA" id="ARBA00023159"/>
    </source>
</evidence>
<accession>A0ABT9M2D9</accession>
<organism evidence="8 9">
    <name type="scientific">Thermoanaerobacter pentosaceus</name>
    <dbReference type="NCBI Taxonomy" id="694059"/>
    <lineage>
        <taxon>Bacteria</taxon>
        <taxon>Bacillati</taxon>
        <taxon>Bacillota</taxon>
        <taxon>Clostridia</taxon>
        <taxon>Thermoanaerobacterales</taxon>
        <taxon>Thermoanaerobacteraceae</taxon>
        <taxon>Thermoanaerobacter</taxon>
    </lineage>
</organism>
<dbReference type="PROSITE" id="PS50830">
    <property type="entry name" value="TNASE_3"/>
    <property type="match status" value="1"/>
</dbReference>
<dbReference type="InterPro" id="IPR004026">
    <property type="entry name" value="Ada_DNA_repair_Zn-bd"/>
</dbReference>
<dbReference type="PROSITE" id="PS01284">
    <property type="entry name" value="TNASE_2"/>
    <property type="match status" value="1"/>
</dbReference>